<keyword evidence="3 7" id="KW-0813">Transport</keyword>
<dbReference type="CTD" id="33247"/>
<feature type="transmembrane region" description="Helical" evidence="7">
    <location>
        <begin position="116"/>
        <end position="138"/>
    </location>
</feature>
<keyword evidence="8" id="KW-1185">Reference proteome</keyword>
<dbReference type="Pfam" id="PF00375">
    <property type="entry name" value="SDF"/>
    <property type="match status" value="1"/>
</dbReference>
<dbReference type="Gene3D" id="1.10.3860.10">
    <property type="entry name" value="Sodium:dicarboxylate symporter"/>
    <property type="match status" value="1"/>
</dbReference>
<evidence type="ECO:0000313" key="9">
    <source>
        <dbReference type="RefSeq" id="XP_025420080.1"/>
    </source>
</evidence>
<proteinExistence type="inferred from homology"/>
<feature type="transmembrane region" description="Helical" evidence="7">
    <location>
        <begin position="213"/>
        <end position="230"/>
    </location>
</feature>
<evidence type="ECO:0000256" key="1">
    <source>
        <dbReference type="ARBA" id="ARBA00004141"/>
    </source>
</evidence>
<evidence type="ECO:0000313" key="8">
    <source>
        <dbReference type="Proteomes" id="UP000694846"/>
    </source>
</evidence>
<dbReference type="InterPro" id="IPR001991">
    <property type="entry name" value="Na-dicarboxylate_symporter"/>
</dbReference>
<keyword evidence="4 7" id="KW-0812">Transmembrane</keyword>
<dbReference type="RefSeq" id="XP_025420080.1">
    <property type="nucleotide sequence ID" value="XM_025564295.1"/>
</dbReference>
<evidence type="ECO:0000256" key="4">
    <source>
        <dbReference type="ARBA" id="ARBA00022692"/>
    </source>
</evidence>
<feature type="transmembrane region" description="Helical" evidence="7">
    <location>
        <begin position="81"/>
        <end position="104"/>
    </location>
</feature>
<evidence type="ECO:0000256" key="7">
    <source>
        <dbReference type="RuleBase" id="RU361216"/>
    </source>
</evidence>
<dbReference type="InterPro" id="IPR050746">
    <property type="entry name" value="DAACS"/>
</dbReference>
<dbReference type="GO" id="GO:0005313">
    <property type="term" value="F:L-glutamate transmembrane transporter activity"/>
    <property type="evidence" value="ECO:0007669"/>
    <property type="project" value="TreeGrafter"/>
</dbReference>
<keyword evidence="6 7" id="KW-0472">Membrane</keyword>
<evidence type="ECO:0000256" key="3">
    <source>
        <dbReference type="ARBA" id="ARBA00022448"/>
    </source>
</evidence>
<dbReference type="PRINTS" id="PR00173">
    <property type="entry name" value="EDTRNSPORT"/>
</dbReference>
<dbReference type="PANTHER" id="PTHR11958:SF111">
    <property type="entry name" value="AMINO ACID TRANSPORTER"/>
    <property type="match status" value="1"/>
</dbReference>
<dbReference type="GeneID" id="112690319"/>
<dbReference type="SUPFAM" id="SSF118215">
    <property type="entry name" value="Proton glutamate symport protein"/>
    <property type="match status" value="1"/>
</dbReference>
<feature type="transmembrane region" description="Helical" evidence="7">
    <location>
        <begin position="395"/>
        <end position="423"/>
    </location>
</feature>
<gene>
    <name evidence="9" type="primary">LOC112690319</name>
</gene>
<dbReference type="AlphaFoldDB" id="A0A8B8GBC3"/>
<keyword evidence="7" id="KW-0769">Symport</keyword>
<dbReference type="InterPro" id="IPR036458">
    <property type="entry name" value="Na:dicarbo_symporter_sf"/>
</dbReference>
<sequence>MKIKHANHIDNMEIRREDLTFISKVKNSPKIDVIAGWLKTNRFLICILFSVILGVALGLTLRPLHLSSESITLISYPGELFLRTLKLMVLPFIISCLIIGAANLDISKNGNVAVRTIVYFIVTSVFNVCLGLTLGLIVHPGSPDLRPKNITSFSGPKKMNAIDGFLDMGKNLLPENLFQATIQQTLTEYETTMSANNTQILKKVVKYKDGTNTLGIIFFCLIFGTILGTMGERKRPVLDFFTVTYEVMQKILTGVIWFTPIGVASVICGKIITIVDLTTTLVQLSLFIMTTIGGFLFYQLVIVQFIYFIIIKESPWSYYLSLGPALATAFATASKSASIPITFKVLDEKLKMNPKITNFVLPIGTINMDGSALYLSVALLFLAQINNLQLGIGEIITIGLACTAASMSSAAIPSAAIVLVIMLCSVINIPTEDVSLLFAVDWLVDRFRTMNNLIGDCYTVAIVQHLSKDELDQNDDVNKTEPIDESHTNSSFVMQDLEQNGRINECFTNTPV</sequence>
<comment type="subcellular location">
    <subcellularLocation>
        <location evidence="1 7">Membrane</location>
        <topology evidence="1 7">Multi-pass membrane protein</topology>
    </subcellularLocation>
</comment>
<accession>A0A8B8GBC3</accession>
<feature type="transmembrane region" description="Helical" evidence="7">
    <location>
        <begin position="359"/>
        <end position="383"/>
    </location>
</feature>
<feature type="transmembrane region" description="Helical" evidence="7">
    <location>
        <begin position="284"/>
        <end position="311"/>
    </location>
</feature>
<dbReference type="GO" id="GO:0015501">
    <property type="term" value="F:glutamate:sodium symporter activity"/>
    <property type="evidence" value="ECO:0007669"/>
    <property type="project" value="TreeGrafter"/>
</dbReference>
<dbReference type="GO" id="GO:0015175">
    <property type="term" value="F:neutral L-amino acid transmembrane transporter activity"/>
    <property type="evidence" value="ECO:0007669"/>
    <property type="project" value="TreeGrafter"/>
</dbReference>
<dbReference type="OrthoDB" id="5877963at2759"/>
<reference evidence="9" key="1">
    <citation type="submission" date="2025-08" db="UniProtKB">
        <authorList>
            <consortium name="RefSeq"/>
        </authorList>
    </citation>
    <scope>IDENTIFICATION</scope>
    <source>
        <tissue evidence="9">Whole body</tissue>
    </source>
</reference>
<feature type="transmembrane region" description="Helical" evidence="7">
    <location>
        <begin position="43"/>
        <end position="61"/>
    </location>
</feature>
<evidence type="ECO:0000256" key="6">
    <source>
        <dbReference type="ARBA" id="ARBA00023136"/>
    </source>
</evidence>
<name>A0A8B8GBC3_9HEMI</name>
<evidence type="ECO:0000256" key="5">
    <source>
        <dbReference type="ARBA" id="ARBA00022989"/>
    </source>
</evidence>
<evidence type="ECO:0000256" key="2">
    <source>
        <dbReference type="ARBA" id="ARBA00006148"/>
    </source>
</evidence>
<comment type="similarity">
    <text evidence="2 7">Belongs to the dicarboxylate/amino acid:cation symporter (DAACS) (TC 2.A.23) family.</text>
</comment>
<dbReference type="Proteomes" id="UP000694846">
    <property type="component" value="Unplaced"/>
</dbReference>
<dbReference type="PANTHER" id="PTHR11958">
    <property type="entry name" value="SODIUM/DICARBOXYLATE SYMPORTER-RELATED"/>
    <property type="match status" value="1"/>
</dbReference>
<dbReference type="GO" id="GO:0005886">
    <property type="term" value="C:plasma membrane"/>
    <property type="evidence" value="ECO:0007669"/>
    <property type="project" value="TreeGrafter"/>
</dbReference>
<protein>
    <recommendedName>
        <fullName evidence="7">Amino acid transporter</fullName>
    </recommendedName>
</protein>
<keyword evidence="5 7" id="KW-1133">Transmembrane helix</keyword>
<organism evidence="8 9">
    <name type="scientific">Sipha flava</name>
    <name type="common">yellow sugarcane aphid</name>
    <dbReference type="NCBI Taxonomy" id="143950"/>
    <lineage>
        <taxon>Eukaryota</taxon>
        <taxon>Metazoa</taxon>
        <taxon>Ecdysozoa</taxon>
        <taxon>Arthropoda</taxon>
        <taxon>Hexapoda</taxon>
        <taxon>Insecta</taxon>
        <taxon>Pterygota</taxon>
        <taxon>Neoptera</taxon>
        <taxon>Paraneoptera</taxon>
        <taxon>Hemiptera</taxon>
        <taxon>Sternorrhyncha</taxon>
        <taxon>Aphidomorpha</taxon>
        <taxon>Aphidoidea</taxon>
        <taxon>Aphididae</taxon>
        <taxon>Sipha</taxon>
    </lineage>
</organism>
<feature type="transmembrane region" description="Helical" evidence="7">
    <location>
        <begin position="318"/>
        <end position="339"/>
    </location>
</feature>
<feature type="transmembrane region" description="Helical" evidence="7">
    <location>
        <begin position="251"/>
        <end position="272"/>
    </location>
</feature>